<accession>F1T572</accession>
<dbReference type="OrthoDB" id="3186432at2"/>
<comment type="caution">
    <text evidence="2">The sequence shown here is derived from an EMBL/GenBank/DDBJ whole genome shotgun (WGS) entry which is preliminary data.</text>
</comment>
<sequence length="245" mass="27935">MVFEVMFIILVCVPLFVVWRMWERSNDLAERHHAHHDTYSVSPALLQVVAYASICSSFMGIVLGCLCATGSIAFDSITVTVFFSAFSLTCAAIWVLLSRYCIATYDTQMCITPFFGKSFIVAYEKITAMKWTPAYFFATQQSIRVAFCSSQNHSDYVSASKFLQDPKKCTYEQEEISNQAQNKLAHHTQDAITNTKSAATHDVSQSVDTNTYHEDTHYVFHIWSILDIEQILMRINRFDVLDSHK</sequence>
<keyword evidence="1" id="KW-1133">Transmembrane helix</keyword>
<evidence type="ECO:0000256" key="1">
    <source>
        <dbReference type="SAM" id="Phobius"/>
    </source>
</evidence>
<feature type="transmembrane region" description="Helical" evidence="1">
    <location>
        <begin position="44"/>
        <end position="71"/>
    </location>
</feature>
<feature type="transmembrane region" description="Helical" evidence="1">
    <location>
        <begin position="6"/>
        <end position="23"/>
    </location>
</feature>
<name>F1T572_9ACTN</name>
<feature type="transmembrane region" description="Helical" evidence="1">
    <location>
        <begin position="77"/>
        <end position="97"/>
    </location>
</feature>
<dbReference type="AlphaFoldDB" id="F1T572"/>
<evidence type="ECO:0000313" key="2">
    <source>
        <dbReference type="EMBL" id="EGF23093.1"/>
    </source>
</evidence>
<protein>
    <submittedName>
        <fullName evidence="2">Uncharacterized protein</fullName>
    </submittedName>
</protein>
<dbReference type="EMBL" id="ACGK02000001">
    <property type="protein sequence ID" value="EGF23093.1"/>
    <property type="molecule type" value="Genomic_DNA"/>
</dbReference>
<proteinExistence type="predicted"/>
<reference evidence="2 3" key="1">
    <citation type="submission" date="2011-02" db="EMBL/GenBank/DDBJ databases">
        <authorList>
            <person name="Muzny D."/>
            <person name="Qin X."/>
            <person name="Buhay C."/>
            <person name="Dugan-Rocha S."/>
            <person name="Ding Y."/>
            <person name="Chen G."/>
            <person name="Hawes A."/>
            <person name="Holder M."/>
            <person name="Jhangiani S."/>
            <person name="Johnson A."/>
            <person name="Khan Z."/>
            <person name="Li Z."/>
            <person name="Liu W."/>
            <person name="Liu X."/>
            <person name="Perez L."/>
            <person name="Shen H."/>
            <person name="Wang Q."/>
            <person name="Watt J."/>
            <person name="Xi L."/>
            <person name="Xin Y."/>
            <person name="Zhou J."/>
            <person name="Deng J."/>
            <person name="Jiang H."/>
            <person name="Liu Y."/>
            <person name="Qu J."/>
            <person name="Song X.-Z."/>
            <person name="Zhang L."/>
            <person name="Villasana D."/>
            <person name="Johnson A."/>
            <person name="Liu J."/>
            <person name="Liyanage D."/>
            <person name="Lorensuhewa L."/>
            <person name="Robinson T."/>
            <person name="Song A."/>
            <person name="Song B.-B."/>
            <person name="Dinh H."/>
            <person name="Thornton R."/>
            <person name="Coyle M."/>
            <person name="Francisco L."/>
            <person name="Jackson L."/>
            <person name="Javaid M."/>
            <person name="Korchina V."/>
            <person name="Kovar C."/>
            <person name="Mata R."/>
            <person name="Mathew T."/>
            <person name="Ngo R."/>
            <person name="Nguyen L."/>
            <person name="Nguyen N."/>
            <person name="Okwuonu G."/>
            <person name="Ongeri F."/>
            <person name="Pham C."/>
            <person name="Simmons D."/>
            <person name="Wilczek-Boney K."/>
            <person name="Hale W."/>
            <person name="Jakkamsetti A."/>
            <person name="Pham P."/>
            <person name="Ruth R."/>
            <person name="San Lucas F."/>
            <person name="Warren J."/>
            <person name="Zhang J."/>
            <person name="Zhao Z."/>
            <person name="Zhou C."/>
            <person name="Zhu D."/>
            <person name="Lee S."/>
            <person name="Bess C."/>
            <person name="Blankenburg K."/>
            <person name="Forbes L."/>
            <person name="Fu Q."/>
            <person name="Gubbala S."/>
            <person name="Hirani K."/>
            <person name="Jayaseelan J.C."/>
            <person name="Lara F."/>
            <person name="Munidasa M."/>
            <person name="Palculict T."/>
            <person name="Patil S."/>
            <person name="Pu L.-L."/>
            <person name="Saada N."/>
            <person name="Tang L."/>
            <person name="Weissenberger G."/>
            <person name="Zhu Y."/>
            <person name="Hemphill L."/>
            <person name="Shang Y."/>
            <person name="Youmans B."/>
            <person name="Ayvaz T."/>
            <person name="Ross M."/>
            <person name="Santibanez J."/>
            <person name="Aqrawi P."/>
            <person name="Gross S."/>
            <person name="Joshi V."/>
            <person name="Fowler G."/>
            <person name="Nazareth L."/>
            <person name="Reid J."/>
            <person name="Worley K."/>
            <person name="Petrosino J."/>
            <person name="Highlander S."/>
            <person name="Gibbs R."/>
        </authorList>
    </citation>
    <scope>NUCLEOTIDE SEQUENCE [LARGE SCALE GENOMIC DNA]</scope>
    <source>
        <strain evidence="2 3">DSM 15829</strain>
    </source>
</reference>
<keyword evidence="1" id="KW-0812">Transmembrane</keyword>
<dbReference type="GeneID" id="93210684"/>
<dbReference type="Proteomes" id="UP000005947">
    <property type="component" value="Unassembled WGS sequence"/>
</dbReference>
<keyword evidence="1" id="KW-0472">Membrane</keyword>
<dbReference type="RefSeq" id="WP_006302148.1">
    <property type="nucleotide sequence ID" value="NZ_ACGK02000001.1"/>
</dbReference>
<gene>
    <name evidence="2" type="ORF">HMPREF0091_10040</name>
</gene>
<organism evidence="2 3">
    <name type="scientific">Fannyhessea vaginae DSM 15829</name>
    <dbReference type="NCBI Taxonomy" id="525256"/>
    <lineage>
        <taxon>Bacteria</taxon>
        <taxon>Bacillati</taxon>
        <taxon>Actinomycetota</taxon>
        <taxon>Coriobacteriia</taxon>
        <taxon>Coriobacteriales</taxon>
        <taxon>Atopobiaceae</taxon>
        <taxon>Fannyhessea</taxon>
    </lineage>
</organism>
<evidence type="ECO:0000313" key="3">
    <source>
        <dbReference type="Proteomes" id="UP000005947"/>
    </source>
</evidence>
<keyword evidence="3" id="KW-1185">Reference proteome</keyword>